<dbReference type="InterPro" id="IPR006059">
    <property type="entry name" value="SBP"/>
</dbReference>
<proteinExistence type="predicted"/>
<reference evidence="2 3" key="1">
    <citation type="submission" date="2018-08" db="EMBL/GenBank/DDBJ databases">
        <title>A genome reference for cultivated species of the human gut microbiota.</title>
        <authorList>
            <person name="Zou Y."/>
            <person name="Xue W."/>
            <person name="Luo G."/>
        </authorList>
    </citation>
    <scope>NUCLEOTIDE SEQUENCE [LARGE SCALE GENOMIC DNA]</scope>
    <source>
        <strain evidence="2 3">AM44-11BH</strain>
    </source>
</reference>
<keyword evidence="3" id="KW-1185">Reference proteome</keyword>
<dbReference type="PANTHER" id="PTHR43649">
    <property type="entry name" value="ARABINOSE-BINDING PROTEIN-RELATED"/>
    <property type="match status" value="1"/>
</dbReference>
<name>A0A413RDK1_9FIRM</name>
<dbReference type="Gene3D" id="3.40.190.10">
    <property type="entry name" value="Periplasmic binding protein-like II"/>
    <property type="match status" value="1"/>
</dbReference>
<dbReference type="Proteomes" id="UP000284779">
    <property type="component" value="Unassembled WGS sequence"/>
</dbReference>
<evidence type="ECO:0000313" key="3">
    <source>
        <dbReference type="Proteomes" id="UP000284779"/>
    </source>
</evidence>
<dbReference type="SUPFAM" id="SSF53850">
    <property type="entry name" value="Periplasmic binding protein-like II"/>
    <property type="match status" value="1"/>
</dbReference>
<accession>A0A413RDK1</accession>
<dbReference type="Pfam" id="PF01547">
    <property type="entry name" value="SBP_bac_1"/>
    <property type="match status" value="1"/>
</dbReference>
<protein>
    <submittedName>
        <fullName evidence="2">Extracellular solute-binding protein</fullName>
    </submittedName>
</protein>
<gene>
    <name evidence="2" type="ORF">DW944_01200</name>
</gene>
<feature type="chain" id="PRO_5038634417" evidence="1">
    <location>
        <begin position="20"/>
        <end position="463"/>
    </location>
</feature>
<dbReference type="EMBL" id="QSFD01000001">
    <property type="protein sequence ID" value="RHA20814.1"/>
    <property type="molecule type" value="Genomic_DNA"/>
</dbReference>
<sequence>MRKKLMSLLLIGTMTTLLFTGCGGGSSEKETSKSNTQTAGTYKAKDLNGRTIKIGIWWDEYWDSDYKTLEDVEADGGSFSNADIMQMKLDKVAEIEKKWNCKIDWVNLGWDGIKDSINTSVTAGTPDCDIYLTDLQFGISPVVNGYVQKISDYAPKESDILNDQNVLTRFELLGSDDYLFHESSAIPTGAMYMAYNAQVIDKLGLEAPEKLAEKGEWTWDKFEEYAKKCTQDTDGDGKVDMYGYGTVWTSTVQGFCASNNAEIASTSKEGLSDTKTVEALNFIDKLYNVDKVARPYEEDWDNNQLAFSSGKVAFTFAQPWLLIQESGNHDFDMRICPAPTGPSGDGKMTPSILTNNYMIPVGVEDATSVYEVFEELMNWYNGDTTYRDDPEYFESAFVDSDQVELATKLGNLANNDLWTSIDSAGAVNKVFYANIVNKESTVSQAVESYKQILQDELDSMKIK</sequence>
<dbReference type="RefSeq" id="WP_117900243.1">
    <property type="nucleotide sequence ID" value="NZ_CATWJF010000004.1"/>
</dbReference>
<evidence type="ECO:0000313" key="2">
    <source>
        <dbReference type="EMBL" id="RHA20814.1"/>
    </source>
</evidence>
<dbReference type="AlphaFoldDB" id="A0A413RDK1"/>
<organism evidence="2 3">
    <name type="scientific">Eubacterium ventriosum</name>
    <dbReference type="NCBI Taxonomy" id="39496"/>
    <lineage>
        <taxon>Bacteria</taxon>
        <taxon>Bacillati</taxon>
        <taxon>Bacillota</taxon>
        <taxon>Clostridia</taxon>
        <taxon>Eubacteriales</taxon>
        <taxon>Eubacteriaceae</taxon>
        <taxon>Eubacterium</taxon>
    </lineage>
</organism>
<comment type="caution">
    <text evidence="2">The sequence shown here is derived from an EMBL/GenBank/DDBJ whole genome shotgun (WGS) entry which is preliminary data.</text>
</comment>
<dbReference type="PANTHER" id="PTHR43649:SF12">
    <property type="entry name" value="DIACETYLCHITOBIOSE BINDING PROTEIN DASA"/>
    <property type="match status" value="1"/>
</dbReference>
<dbReference type="PROSITE" id="PS51257">
    <property type="entry name" value="PROKAR_LIPOPROTEIN"/>
    <property type="match status" value="1"/>
</dbReference>
<evidence type="ECO:0000256" key="1">
    <source>
        <dbReference type="SAM" id="SignalP"/>
    </source>
</evidence>
<feature type="signal peptide" evidence="1">
    <location>
        <begin position="1"/>
        <end position="19"/>
    </location>
</feature>
<keyword evidence="1" id="KW-0732">Signal</keyword>
<dbReference type="InterPro" id="IPR050490">
    <property type="entry name" value="Bact_solute-bd_prot1"/>
</dbReference>